<dbReference type="Proteomes" id="UP000054359">
    <property type="component" value="Unassembled WGS sequence"/>
</dbReference>
<dbReference type="InterPro" id="IPR041228">
    <property type="entry name" value="Dynein_C"/>
</dbReference>
<proteinExistence type="predicted"/>
<evidence type="ECO:0000259" key="1">
    <source>
        <dbReference type="Pfam" id="PF18199"/>
    </source>
</evidence>
<evidence type="ECO:0000313" key="2">
    <source>
        <dbReference type="EMBL" id="KFM60913.1"/>
    </source>
</evidence>
<dbReference type="OrthoDB" id="5593012at2759"/>
<sequence length="43" mass="4926">MLVNESYPKVLYDTLPVIWIKPTKKEDFVSSPSYSCPVYKTSA</sequence>
<accession>A0A087T724</accession>
<reference evidence="2 3" key="1">
    <citation type="submission" date="2013-11" db="EMBL/GenBank/DDBJ databases">
        <title>Genome sequencing of Stegodyphus mimosarum.</title>
        <authorList>
            <person name="Bechsgaard J."/>
        </authorList>
    </citation>
    <scope>NUCLEOTIDE SEQUENCE [LARGE SCALE GENOMIC DNA]</scope>
</reference>
<organism evidence="2 3">
    <name type="scientific">Stegodyphus mimosarum</name>
    <name type="common">African social velvet spider</name>
    <dbReference type="NCBI Taxonomy" id="407821"/>
    <lineage>
        <taxon>Eukaryota</taxon>
        <taxon>Metazoa</taxon>
        <taxon>Ecdysozoa</taxon>
        <taxon>Arthropoda</taxon>
        <taxon>Chelicerata</taxon>
        <taxon>Arachnida</taxon>
        <taxon>Araneae</taxon>
        <taxon>Araneomorphae</taxon>
        <taxon>Entelegynae</taxon>
        <taxon>Eresoidea</taxon>
        <taxon>Eresidae</taxon>
        <taxon>Stegodyphus</taxon>
    </lineage>
</organism>
<name>A0A087T724_STEMI</name>
<dbReference type="STRING" id="407821.A0A087T724"/>
<dbReference type="EMBL" id="KK113735">
    <property type="protein sequence ID" value="KFM60913.1"/>
    <property type="molecule type" value="Genomic_DNA"/>
</dbReference>
<evidence type="ECO:0000313" key="3">
    <source>
        <dbReference type="Proteomes" id="UP000054359"/>
    </source>
</evidence>
<protein>
    <submittedName>
        <fullName evidence="2">Dynein heavy chain 12, axonemal</fullName>
    </submittedName>
</protein>
<feature type="non-terminal residue" evidence="2">
    <location>
        <position position="43"/>
    </location>
</feature>
<feature type="domain" description="Dynein heavy chain C-terminal" evidence="1">
    <location>
        <begin position="4"/>
        <end position="42"/>
    </location>
</feature>
<dbReference type="Pfam" id="PF18199">
    <property type="entry name" value="Dynein_C"/>
    <property type="match status" value="1"/>
</dbReference>
<gene>
    <name evidence="2" type="ORF">X975_19369</name>
</gene>
<dbReference type="AlphaFoldDB" id="A0A087T724"/>
<keyword evidence="3" id="KW-1185">Reference proteome</keyword>